<reference evidence="3" key="1">
    <citation type="journal article" date="2017" name="Plant J.">
        <title>The pomegranate (Punica granatum L.) genome and the genomics of punicalagin biosynthesis.</title>
        <authorList>
            <person name="Qin G."/>
            <person name="Xu C."/>
            <person name="Ming R."/>
            <person name="Tang H."/>
            <person name="Guyot R."/>
            <person name="Kramer E.M."/>
            <person name="Hu Y."/>
            <person name="Yi X."/>
            <person name="Qi Y."/>
            <person name="Xu X."/>
            <person name="Gao Z."/>
            <person name="Pan H."/>
            <person name="Jian J."/>
            <person name="Tian Y."/>
            <person name="Yue Z."/>
            <person name="Xu Y."/>
        </authorList>
    </citation>
    <scope>NUCLEOTIDE SEQUENCE [LARGE SCALE GENOMIC DNA]</scope>
    <source>
        <strain evidence="3">cv. Dabenzi</strain>
    </source>
</reference>
<evidence type="ECO:0000313" key="2">
    <source>
        <dbReference type="EMBL" id="OWM64729.1"/>
    </source>
</evidence>
<comment type="caution">
    <text evidence="2">The sequence shown here is derived from an EMBL/GenBank/DDBJ whole genome shotgun (WGS) entry which is preliminary data.</text>
</comment>
<keyword evidence="1" id="KW-0732">Signal</keyword>
<dbReference type="AlphaFoldDB" id="A0A218VWT4"/>
<organism evidence="2 3">
    <name type="scientific">Punica granatum</name>
    <name type="common">Pomegranate</name>
    <dbReference type="NCBI Taxonomy" id="22663"/>
    <lineage>
        <taxon>Eukaryota</taxon>
        <taxon>Viridiplantae</taxon>
        <taxon>Streptophyta</taxon>
        <taxon>Embryophyta</taxon>
        <taxon>Tracheophyta</taxon>
        <taxon>Spermatophyta</taxon>
        <taxon>Magnoliopsida</taxon>
        <taxon>eudicotyledons</taxon>
        <taxon>Gunneridae</taxon>
        <taxon>Pentapetalae</taxon>
        <taxon>rosids</taxon>
        <taxon>malvids</taxon>
        <taxon>Myrtales</taxon>
        <taxon>Lythraceae</taxon>
        <taxon>Punica</taxon>
    </lineage>
</organism>
<feature type="signal peptide" evidence="1">
    <location>
        <begin position="1"/>
        <end position="16"/>
    </location>
</feature>
<dbReference type="EMBL" id="MTKT01005786">
    <property type="protein sequence ID" value="OWM64729.1"/>
    <property type="molecule type" value="Genomic_DNA"/>
</dbReference>
<proteinExistence type="predicted"/>
<accession>A0A218VWT4</accession>
<feature type="chain" id="PRO_5012962432" evidence="1">
    <location>
        <begin position="17"/>
        <end position="70"/>
    </location>
</feature>
<evidence type="ECO:0000313" key="3">
    <source>
        <dbReference type="Proteomes" id="UP000197138"/>
    </source>
</evidence>
<sequence length="70" mass="7471">MGAWHWVGASWYDVVASSMLCPWDGSVFDLPEAGFAAGAVARCSAECRLCRIGGGILLGMPWSCDEGLEF</sequence>
<name>A0A218VWT4_PUNGR</name>
<evidence type="ECO:0000256" key="1">
    <source>
        <dbReference type="SAM" id="SignalP"/>
    </source>
</evidence>
<dbReference type="Proteomes" id="UP000197138">
    <property type="component" value="Unassembled WGS sequence"/>
</dbReference>
<protein>
    <submittedName>
        <fullName evidence="2">Uncharacterized protein</fullName>
    </submittedName>
</protein>
<gene>
    <name evidence="2" type="ORF">CDL15_Pgr022008</name>
</gene>